<dbReference type="GO" id="GO:0005737">
    <property type="term" value="C:cytoplasm"/>
    <property type="evidence" value="ECO:0007669"/>
    <property type="project" value="TreeGrafter"/>
</dbReference>
<gene>
    <name evidence="11" type="primary">NMT1</name>
    <name evidence="11" type="ORF">LPJ53_004527</name>
</gene>
<dbReference type="OrthoDB" id="60315at2759"/>
<dbReference type="InterPro" id="IPR016181">
    <property type="entry name" value="Acyl_CoA_acyltransferase"/>
</dbReference>
<evidence type="ECO:0000313" key="12">
    <source>
        <dbReference type="Proteomes" id="UP001149813"/>
    </source>
</evidence>
<name>A0A9W8CQT3_9FUNG</name>
<dbReference type="InterPro" id="IPR000903">
    <property type="entry name" value="NMT"/>
</dbReference>
<evidence type="ECO:0000256" key="4">
    <source>
        <dbReference type="ARBA" id="ARBA00022679"/>
    </source>
</evidence>
<dbReference type="SUPFAM" id="SSF55729">
    <property type="entry name" value="Acyl-CoA N-acyltransferases (Nat)"/>
    <property type="match status" value="2"/>
</dbReference>
<dbReference type="EC" id="2.3.1.97" evidence="2 6"/>
<dbReference type="EMBL" id="JANBOJ010000217">
    <property type="protein sequence ID" value="KAJ1720881.1"/>
    <property type="molecule type" value="Genomic_DNA"/>
</dbReference>
<feature type="region of interest" description="Disordered" evidence="8">
    <location>
        <begin position="45"/>
        <end position="67"/>
    </location>
</feature>
<dbReference type="InterPro" id="IPR022677">
    <property type="entry name" value="NMT_C"/>
</dbReference>
<dbReference type="PIRSF" id="PIRSF015892">
    <property type="entry name" value="N-myristl_transf"/>
    <property type="match status" value="1"/>
</dbReference>
<feature type="region of interest" description="Disordered" evidence="8">
    <location>
        <begin position="1"/>
        <end position="29"/>
    </location>
</feature>
<dbReference type="InterPro" id="IPR022676">
    <property type="entry name" value="NMT_N"/>
</dbReference>
<keyword evidence="5 6" id="KW-0012">Acyltransferase</keyword>
<evidence type="ECO:0000313" key="11">
    <source>
        <dbReference type="EMBL" id="KAJ1720881.1"/>
    </source>
</evidence>
<comment type="function">
    <text evidence="6">Adds a myristoyl group to the N-terminal glycine residue of certain cellular proteins.</text>
</comment>
<dbReference type="GO" id="GO:0004379">
    <property type="term" value="F:glycylpeptide N-tetradecanoyltransferase activity"/>
    <property type="evidence" value="ECO:0007669"/>
    <property type="project" value="UniProtKB-EC"/>
</dbReference>
<dbReference type="AlphaFoldDB" id="A0A9W8CQT3"/>
<accession>A0A9W8CQT3</accession>
<feature type="compositionally biased region" description="Low complexity" evidence="8">
    <location>
        <begin position="1"/>
        <end position="19"/>
    </location>
</feature>
<comment type="caution">
    <text evidence="11">The sequence shown here is derived from an EMBL/GenBank/DDBJ whole genome shotgun (WGS) entry which is preliminary data.</text>
</comment>
<evidence type="ECO:0000256" key="1">
    <source>
        <dbReference type="ARBA" id="ARBA00009469"/>
    </source>
</evidence>
<feature type="domain" description="Glycylpeptide N-tetradecanoyltransferase C-terminal" evidence="10">
    <location>
        <begin position="256"/>
        <end position="366"/>
    </location>
</feature>
<evidence type="ECO:0000259" key="9">
    <source>
        <dbReference type="Pfam" id="PF01233"/>
    </source>
</evidence>
<organism evidence="11 12">
    <name type="scientific">Coemansia erecta</name>
    <dbReference type="NCBI Taxonomy" id="147472"/>
    <lineage>
        <taxon>Eukaryota</taxon>
        <taxon>Fungi</taxon>
        <taxon>Fungi incertae sedis</taxon>
        <taxon>Zoopagomycota</taxon>
        <taxon>Kickxellomycotina</taxon>
        <taxon>Kickxellomycetes</taxon>
        <taxon>Kickxellales</taxon>
        <taxon>Kickxellaceae</taxon>
        <taxon>Coemansia</taxon>
    </lineage>
</organism>
<keyword evidence="4 6" id="KW-0808">Transferase</keyword>
<comment type="catalytic activity">
    <reaction evidence="6">
        <text>N-terminal glycyl-[protein] + tetradecanoyl-CoA = N-tetradecanoylglycyl-[protein] + CoA + H(+)</text>
        <dbReference type="Rhea" id="RHEA:15521"/>
        <dbReference type="Rhea" id="RHEA-COMP:12666"/>
        <dbReference type="Rhea" id="RHEA-COMP:12667"/>
        <dbReference type="ChEBI" id="CHEBI:15378"/>
        <dbReference type="ChEBI" id="CHEBI:57287"/>
        <dbReference type="ChEBI" id="CHEBI:57385"/>
        <dbReference type="ChEBI" id="CHEBI:64723"/>
        <dbReference type="ChEBI" id="CHEBI:133050"/>
        <dbReference type="EC" id="2.3.1.97"/>
    </reaction>
</comment>
<evidence type="ECO:0000256" key="5">
    <source>
        <dbReference type="ARBA" id="ARBA00023315"/>
    </source>
</evidence>
<dbReference type="Proteomes" id="UP001149813">
    <property type="component" value="Unassembled WGS sequence"/>
</dbReference>
<comment type="similarity">
    <text evidence="1 7">Belongs to the NMT family.</text>
</comment>
<evidence type="ECO:0000259" key="10">
    <source>
        <dbReference type="Pfam" id="PF02799"/>
    </source>
</evidence>
<dbReference type="PANTHER" id="PTHR11377:SF5">
    <property type="entry name" value="GLYCYLPEPTIDE N-TETRADECANOYLTRANSFERASE"/>
    <property type="match status" value="1"/>
</dbReference>
<dbReference type="InterPro" id="IPR022678">
    <property type="entry name" value="NMT_CS"/>
</dbReference>
<evidence type="ECO:0000256" key="3">
    <source>
        <dbReference type="ARBA" id="ARBA00022240"/>
    </source>
</evidence>
<dbReference type="Pfam" id="PF02799">
    <property type="entry name" value="NMT_C"/>
    <property type="match status" value="2"/>
</dbReference>
<keyword evidence="12" id="KW-1185">Reference proteome</keyword>
<sequence length="499" mass="57109">MADNNNNTTNESQESSSTPNPIPASFDAKQIREILRLMEAQAINDPGMTKLEREEAEEKKAEHKFWSTQPVPKSADVIEKDGPLHPPLPADQIPQEPYELPSGMKWCILDVETDEHVDELHNLLLENYVEDADSMFRFSYSAEFIRWALMPPGFSKEWHVGVRREDTDELIAFISGIPVDVMVRDKTIRMAEINFLCLHKSLRTQRLTPLMIKEVTRRVHLVGIFQAIYTVGKLLPKPVATCRYFHRTLNPRKLMDTGFTQKLEGPQLAKVMSLMRLPSTTSIPGLRLMRKSDVGQVRKMLNRYLKTRTDVLPVFRTDEEIEHWFMPREGVIWTYVVEDPEHVGRLTDFFSFYSLPSSVLKAPSKSKGKSVKRPQGVPAKKQSTTVNAAYLFYYSVKTDHGIKLSDDEKAECGGQKKEKALVKEKENSLIKDRLTSLMSDALIVASTQKFDVFNCLDMMDNSMFTTDLKFGPGDGYLRYYLFNYMARPVDSTKVGFVML</sequence>
<proteinExistence type="inferred from homology"/>
<evidence type="ECO:0000256" key="6">
    <source>
        <dbReference type="RuleBase" id="RU000586"/>
    </source>
</evidence>
<dbReference type="Gene3D" id="3.40.630.170">
    <property type="match status" value="1"/>
</dbReference>
<feature type="compositionally biased region" description="Basic and acidic residues" evidence="8">
    <location>
        <begin position="50"/>
        <end position="65"/>
    </location>
</feature>
<reference evidence="11" key="1">
    <citation type="submission" date="2022-07" db="EMBL/GenBank/DDBJ databases">
        <title>Phylogenomic reconstructions and comparative analyses of Kickxellomycotina fungi.</title>
        <authorList>
            <person name="Reynolds N.K."/>
            <person name="Stajich J.E."/>
            <person name="Barry K."/>
            <person name="Grigoriev I.V."/>
            <person name="Crous P."/>
            <person name="Smith M.E."/>
        </authorList>
    </citation>
    <scope>NUCLEOTIDE SEQUENCE</scope>
    <source>
        <strain evidence="11">NBRC 32514</strain>
    </source>
</reference>
<dbReference type="PROSITE" id="PS00975">
    <property type="entry name" value="NMT_1"/>
    <property type="match status" value="1"/>
</dbReference>
<feature type="domain" description="Glycylpeptide N-tetradecanoyltransferase N-terminal" evidence="9">
    <location>
        <begin position="88"/>
        <end position="242"/>
    </location>
</feature>
<dbReference type="Pfam" id="PF01233">
    <property type="entry name" value="NMT"/>
    <property type="match status" value="1"/>
</dbReference>
<dbReference type="PANTHER" id="PTHR11377">
    <property type="entry name" value="N-MYRISTOYL TRANSFERASE"/>
    <property type="match status" value="1"/>
</dbReference>
<feature type="domain" description="Glycylpeptide N-tetradecanoyltransferase C-terminal" evidence="10">
    <location>
        <begin position="377"/>
        <end position="491"/>
    </location>
</feature>
<evidence type="ECO:0000256" key="7">
    <source>
        <dbReference type="RuleBase" id="RU004178"/>
    </source>
</evidence>
<evidence type="ECO:0000256" key="8">
    <source>
        <dbReference type="SAM" id="MobiDB-lite"/>
    </source>
</evidence>
<protein>
    <recommendedName>
        <fullName evidence="3 6">Glycylpeptide N-tetradecanoyltransferase</fullName>
        <ecNumber evidence="2 6">2.3.1.97</ecNumber>
    </recommendedName>
</protein>
<evidence type="ECO:0000256" key="2">
    <source>
        <dbReference type="ARBA" id="ARBA00012923"/>
    </source>
</evidence>
<dbReference type="PROSITE" id="PS00976">
    <property type="entry name" value="NMT_2"/>
    <property type="match status" value="1"/>
</dbReference>